<reference evidence="2 3" key="1">
    <citation type="journal article" date="2016" name="Nat. Commun.">
        <title>Extremotolerant tardigrade genome and improved radiotolerance of human cultured cells by tardigrade-unique protein.</title>
        <authorList>
            <person name="Hashimoto T."/>
            <person name="Horikawa D.D."/>
            <person name="Saito Y."/>
            <person name="Kuwahara H."/>
            <person name="Kozuka-Hata H."/>
            <person name="Shin-I T."/>
            <person name="Minakuchi Y."/>
            <person name="Ohishi K."/>
            <person name="Motoyama A."/>
            <person name="Aizu T."/>
            <person name="Enomoto A."/>
            <person name="Kondo K."/>
            <person name="Tanaka S."/>
            <person name="Hara Y."/>
            <person name="Koshikawa S."/>
            <person name="Sagara H."/>
            <person name="Miura T."/>
            <person name="Yokobori S."/>
            <person name="Miyagawa K."/>
            <person name="Suzuki Y."/>
            <person name="Kubo T."/>
            <person name="Oyama M."/>
            <person name="Kohara Y."/>
            <person name="Fujiyama A."/>
            <person name="Arakawa K."/>
            <person name="Katayama T."/>
            <person name="Toyoda A."/>
            <person name="Kunieda T."/>
        </authorList>
    </citation>
    <scope>NUCLEOTIDE SEQUENCE [LARGE SCALE GENOMIC DNA]</scope>
    <source>
        <strain evidence="2 3">YOKOZUNA-1</strain>
    </source>
</reference>
<organism evidence="2 3">
    <name type="scientific">Ramazzottius varieornatus</name>
    <name type="common">Water bear</name>
    <name type="synonym">Tardigrade</name>
    <dbReference type="NCBI Taxonomy" id="947166"/>
    <lineage>
        <taxon>Eukaryota</taxon>
        <taxon>Metazoa</taxon>
        <taxon>Ecdysozoa</taxon>
        <taxon>Tardigrada</taxon>
        <taxon>Eutardigrada</taxon>
        <taxon>Parachela</taxon>
        <taxon>Hypsibioidea</taxon>
        <taxon>Ramazzottiidae</taxon>
        <taxon>Ramazzottius</taxon>
    </lineage>
</organism>
<dbReference type="EMBL" id="BDGG01000002">
    <property type="protein sequence ID" value="GAU91490.1"/>
    <property type="molecule type" value="Genomic_DNA"/>
</dbReference>
<gene>
    <name evidence="2" type="primary">RvY_03730-1</name>
    <name evidence="2" type="synonym">RvY_03730.1</name>
    <name evidence="2" type="ORF">RvY_03730</name>
</gene>
<evidence type="ECO:0000313" key="2">
    <source>
        <dbReference type="EMBL" id="GAU91490.1"/>
    </source>
</evidence>
<keyword evidence="3" id="KW-1185">Reference proteome</keyword>
<protein>
    <submittedName>
        <fullName evidence="2">Uncharacterized protein</fullName>
    </submittedName>
</protein>
<proteinExistence type="predicted"/>
<dbReference type="Proteomes" id="UP000186922">
    <property type="component" value="Unassembled WGS sequence"/>
</dbReference>
<comment type="caution">
    <text evidence="2">The sequence shown here is derived from an EMBL/GenBank/DDBJ whole genome shotgun (WGS) entry which is preliminary data.</text>
</comment>
<feature type="compositionally biased region" description="Polar residues" evidence="1">
    <location>
        <begin position="1"/>
        <end position="13"/>
    </location>
</feature>
<sequence length="69" mass="7589">MAANCSPVTSATSEGFPFDLAPLRSMDKPRKRRYVQTSPGMEAALTLLTMGCPYGWPPRDSDTSHNSRQ</sequence>
<evidence type="ECO:0000313" key="3">
    <source>
        <dbReference type="Proteomes" id="UP000186922"/>
    </source>
</evidence>
<accession>A0A1D1USJ8</accession>
<feature type="region of interest" description="Disordered" evidence="1">
    <location>
        <begin position="1"/>
        <end position="22"/>
    </location>
</feature>
<dbReference type="AlphaFoldDB" id="A0A1D1USJ8"/>
<name>A0A1D1USJ8_RAMVA</name>
<evidence type="ECO:0000256" key="1">
    <source>
        <dbReference type="SAM" id="MobiDB-lite"/>
    </source>
</evidence>